<dbReference type="InterPro" id="IPR007694">
    <property type="entry name" value="DNA_helicase_DnaB-like_C"/>
</dbReference>
<evidence type="ECO:0000256" key="4">
    <source>
        <dbReference type="ARBA" id="ARBA00022741"/>
    </source>
</evidence>
<comment type="function">
    <text evidence="10 13">The main replicative DNA helicase, it participates in initiation and elongation during chromosome replication. Travels ahead of the DNA replisome, separating dsDNA into templates for DNA synthesis. A processive ATP-dependent 5'-3' DNA helicase it has DNA-dependent ATPase activity.</text>
</comment>
<dbReference type="AlphaFoldDB" id="A0A8J7RT23"/>
<protein>
    <recommendedName>
        <fullName evidence="12 13">Replicative DNA helicase</fullName>
        <ecNumber evidence="12 13">5.6.2.3</ecNumber>
    </recommendedName>
</protein>
<dbReference type="Gene3D" id="3.40.50.300">
    <property type="entry name" value="P-loop containing nucleotide triphosphate hydrolases"/>
    <property type="match status" value="1"/>
</dbReference>
<feature type="compositionally biased region" description="Polar residues" evidence="14">
    <location>
        <begin position="488"/>
        <end position="500"/>
    </location>
</feature>
<keyword evidence="8 13" id="KW-0238">DNA-binding</keyword>
<dbReference type="Proteomes" id="UP000673975">
    <property type="component" value="Unassembled WGS sequence"/>
</dbReference>
<evidence type="ECO:0000256" key="10">
    <source>
        <dbReference type="ARBA" id="ARBA00044932"/>
    </source>
</evidence>
<dbReference type="GO" id="GO:0005524">
    <property type="term" value="F:ATP binding"/>
    <property type="evidence" value="ECO:0007669"/>
    <property type="project" value="UniProtKB-UniRule"/>
</dbReference>
<dbReference type="NCBIfam" id="NF004384">
    <property type="entry name" value="PRK05748.1"/>
    <property type="match status" value="1"/>
</dbReference>
<evidence type="ECO:0000256" key="5">
    <source>
        <dbReference type="ARBA" id="ARBA00022801"/>
    </source>
</evidence>
<dbReference type="SUPFAM" id="SSF48024">
    <property type="entry name" value="N-terminal domain of DnaB helicase"/>
    <property type="match status" value="1"/>
</dbReference>
<organism evidence="16 17">
    <name type="scientific">Natronogracilivirga saccharolytica</name>
    <dbReference type="NCBI Taxonomy" id="2812953"/>
    <lineage>
        <taxon>Bacteria</taxon>
        <taxon>Pseudomonadati</taxon>
        <taxon>Balneolota</taxon>
        <taxon>Balneolia</taxon>
        <taxon>Balneolales</taxon>
        <taxon>Cyclonatronaceae</taxon>
        <taxon>Natronogracilivirga</taxon>
    </lineage>
</organism>
<evidence type="ECO:0000256" key="2">
    <source>
        <dbReference type="ARBA" id="ARBA00022515"/>
    </source>
</evidence>
<dbReference type="GO" id="GO:1990077">
    <property type="term" value="C:primosome complex"/>
    <property type="evidence" value="ECO:0007669"/>
    <property type="project" value="UniProtKB-UniRule"/>
</dbReference>
<dbReference type="InterPro" id="IPR027417">
    <property type="entry name" value="P-loop_NTPase"/>
</dbReference>
<dbReference type="PANTHER" id="PTHR30153:SF2">
    <property type="entry name" value="REPLICATIVE DNA HELICASE"/>
    <property type="match status" value="1"/>
</dbReference>
<dbReference type="Gene3D" id="1.10.860.10">
    <property type="entry name" value="DNAb Helicase, Chain A"/>
    <property type="match status" value="1"/>
</dbReference>
<dbReference type="InterPro" id="IPR007693">
    <property type="entry name" value="DNA_helicase_DnaB-like_N"/>
</dbReference>
<evidence type="ECO:0000313" key="16">
    <source>
        <dbReference type="EMBL" id="MBP3192447.1"/>
    </source>
</evidence>
<evidence type="ECO:0000313" key="17">
    <source>
        <dbReference type="Proteomes" id="UP000673975"/>
    </source>
</evidence>
<evidence type="ECO:0000259" key="15">
    <source>
        <dbReference type="PROSITE" id="PS51199"/>
    </source>
</evidence>
<keyword evidence="6 13" id="KW-0347">Helicase</keyword>
<comment type="similarity">
    <text evidence="1 13">Belongs to the helicase family. DnaB subfamily.</text>
</comment>
<sequence length="518" mass="57082">MKQSSKGKENKNDAFAVLENQGRIPPQAVEIEEAILGSMLIEEQAAATALEMLEVNDFYKPAHRHIFEVLSKLFERDNPLDLLTVENELRDLDLLETVGGSGFLSDLTRSVSSAANIEYHCQIVAEKALKRNLILSCSDIIQEAYDSTSDSFEVLDAAEQRIYDITNAKAQGGSKNLVDILKHTISYLEEIRGKKMGITGVPTGLDVDNLTAGWQRGDLIIVAARPSMGKTAFTLTVARNSALNPDQEKRAPVAVFSLEMSDQALVQRLLTMEARVDAQKARTGKLDDNEFKKLLEGAGRLHTAPIFIDDTPSISIMEMRSKCRRLKNEHGIGLIIVDYLQLMTGMQNDRQNREQEIAGISRGLKALAKELDVPVIALSQLSRAVEQRGGDKRPQLSDLRESGSIEQDADVVCFLYRPEYYKITTDEQGNSTEGVAELIVGKQRNGPVGTVSLHFVKNYARFENLAKSFNDSPYLESGSDESGHSGSLTEGNDSADSSAQRARKTGFTPPPDDEDSPF</sequence>
<evidence type="ECO:0000256" key="7">
    <source>
        <dbReference type="ARBA" id="ARBA00022840"/>
    </source>
</evidence>
<keyword evidence="5 13" id="KW-0378">Hydrolase</keyword>
<evidence type="ECO:0000256" key="3">
    <source>
        <dbReference type="ARBA" id="ARBA00022705"/>
    </source>
</evidence>
<dbReference type="SUPFAM" id="SSF52540">
    <property type="entry name" value="P-loop containing nucleoside triphosphate hydrolases"/>
    <property type="match status" value="1"/>
</dbReference>
<keyword evidence="7 13" id="KW-0067">ATP-binding</keyword>
<feature type="domain" description="SF4 helicase" evidence="15">
    <location>
        <begin position="194"/>
        <end position="469"/>
    </location>
</feature>
<dbReference type="GO" id="GO:0006269">
    <property type="term" value="P:DNA replication, synthesis of primer"/>
    <property type="evidence" value="ECO:0007669"/>
    <property type="project" value="UniProtKB-UniRule"/>
</dbReference>
<dbReference type="InterPro" id="IPR003593">
    <property type="entry name" value="AAA+_ATPase"/>
</dbReference>
<gene>
    <name evidence="16" type="primary">dnaB</name>
    <name evidence="16" type="ORF">NATSA_07215</name>
</gene>
<evidence type="ECO:0000256" key="13">
    <source>
        <dbReference type="RuleBase" id="RU362085"/>
    </source>
</evidence>
<keyword evidence="9" id="KW-0413">Isomerase</keyword>
<dbReference type="FunFam" id="3.40.50.300:FF:000076">
    <property type="entry name" value="Replicative DNA helicase"/>
    <property type="match status" value="1"/>
</dbReference>
<dbReference type="PROSITE" id="PS51199">
    <property type="entry name" value="SF4_HELICASE"/>
    <property type="match status" value="1"/>
</dbReference>
<evidence type="ECO:0000256" key="1">
    <source>
        <dbReference type="ARBA" id="ARBA00008428"/>
    </source>
</evidence>
<dbReference type="EMBL" id="JAFIDN010000004">
    <property type="protein sequence ID" value="MBP3192447.1"/>
    <property type="molecule type" value="Genomic_DNA"/>
</dbReference>
<dbReference type="RefSeq" id="WP_210511345.1">
    <property type="nucleotide sequence ID" value="NZ_JAFIDN010000004.1"/>
</dbReference>
<dbReference type="InterPro" id="IPR036185">
    <property type="entry name" value="DNA_heli_DnaB-like_N_sf"/>
</dbReference>
<dbReference type="GO" id="GO:0016787">
    <property type="term" value="F:hydrolase activity"/>
    <property type="evidence" value="ECO:0007669"/>
    <property type="project" value="UniProtKB-KW"/>
</dbReference>
<proteinExistence type="inferred from homology"/>
<evidence type="ECO:0000256" key="11">
    <source>
        <dbReference type="ARBA" id="ARBA00048954"/>
    </source>
</evidence>
<evidence type="ECO:0000256" key="8">
    <source>
        <dbReference type="ARBA" id="ARBA00023125"/>
    </source>
</evidence>
<evidence type="ECO:0000256" key="9">
    <source>
        <dbReference type="ARBA" id="ARBA00023235"/>
    </source>
</evidence>
<dbReference type="GO" id="GO:0005829">
    <property type="term" value="C:cytosol"/>
    <property type="evidence" value="ECO:0007669"/>
    <property type="project" value="TreeGrafter"/>
</dbReference>
<comment type="caution">
    <text evidence="16">The sequence shown here is derived from an EMBL/GenBank/DDBJ whole genome shotgun (WGS) entry which is preliminary data.</text>
</comment>
<keyword evidence="4 13" id="KW-0547">Nucleotide-binding</keyword>
<dbReference type="InterPro" id="IPR007692">
    <property type="entry name" value="DNA_helicase_DnaB"/>
</dbReference>
<dbReference type="Pfam" id="PF00772">
    <property type="entry name" value="DnaB"/>
    <property type="match status" value="1"/>
</dbReference>
<dbReference type="InterPro" id="IPR016136">
    <property type="entry name" value="DNA_helicase_N/primase_C"/>
</dbReference>
<dbReference type="FunFam" id="1.10.860.10:FF:000001">
    <property type="entry name" value="Replicative DNA helicase"/>
    <property type="match status" value="1"/>
</dbReference>
<feature type="region of interest" description="Disordered" evidence="14">
    <location>
        <begin position="473"/>
        <end position="518"/>
    </location>
</feature>
<dbReference type="EC" id="5.6.2.3" evidence="12 13"/>
<name>A0A8J7RT23_9BACT</name>
<evidence type="ECO:0000256" key="14">
    <source>
        <dbReference type="SAM" id="MobiDB-lite"/>
    </source>
</evidence>
<reference evidence="16" key="1">
    <citation type="submission" date="2021-02" db="EMBL/GenBank/DDBJ databases">
        <title>Natronogracilivirga saccharolytica gen. nov. sp. nov. a new anaerobic, haloalkiliphilic carbohydrate-fermenting bacterium from soda lake and proposing of Cyclonatronumiaceae fam. nov. in the phylum Balneolaeota.</title>
        <authorList>
            <person name="Zhilina T.N."/>
            <person name="Sorokin D.Y."/>
            <person name="Zavarzina D.G."/>
            <person name="Toshchakov S.V."/>
            <person name="Kublanov I.V."/>
        </authorList>
    </citation>
    <scope>NUCLEOTIDE SEQUENCE</scope>
    <source>
        <strain evidence="16">Z-1702</strain>
    </source>
</reference>
<accession>A0A8J7RT23</accession>
<comment type="catalytic activity">
    <reaction evidence="11 13">
        <text>ATP + H2O = ADP + phosphate + H(+)</text>
        <dbReference type="Rhea" id="RHEA:13065"/>
        <dbReference type="ChEBI" id="CHEBI:15377"/>
        <dbReference type="ChEBI" id="CHEBI:15378"/>
        <dbReference type="ChEBI" id="CHEBI:30616"/>
        <dbReference type="ChEBI" id="CHEBI:43474"/>
        <dbReference type="ChEBI" id="CHEBI:456216"/>
        <dbReference type="EC" id="5.6.2.3"/>
    </reaction>
</comment>
<keyword evidence="3 13" id="KW-0235">DNA replication</keyword>
<keyword evidence="2 13" id="KW-0639">Primosome</keyword>
<dbReference type="Pfam" id="PF03796">
    <property type="entry name" value="DnaB_C"/>
    <property type="match status" value="1"/>
</dbReference>
<evidence type="ECO:0000256" key="12">
    <source>
        <dbReference type="NCBIfam" id="TIGR00665"/>
    </source>
</evidence>
<dbReference type="SMART" id="SM00382">
    <property type="entry name" value="AAA"/>
    <property type="match status" value="1"/>
</dbReference>
<dbReference type="GO" id="GO:0003677">
    <property type="term" value="F:DNA binding"/>
    <property type="evidence" value="ECO:0007669"/>
    <property type="project" value="UniProtKB-UniRule"/>
</dbReference>
<dbReference type="CDD" id="cd00984">
    <property type="entry name" value="DnaB_C"/>
    <property type="match status" value="1"/>
</dbReference>
<evidence type="ECO:0000256" key="6">
    <source>
        <dbReference type="ARBA" id="ARBA00022806"/>
    </source>
</evidence>
<dbReference type="PANTHER" id="PTHR30153">
    <property type="entry name" value="REPLICATIVE DNA HELICASE DNAB"/>
    <property type="match status" value="1"/>
</dbReference>
<dbReference type="GO" id="GO:0042802">
    <property type="term" value="F:identical protein binding"/>
    <property type="evidence" value="ECO:0007669"/>
    <property type="project" value="UniProtKB-ARBA"/>
</dbReference>
<dbReference type="NCBIfam" id="TIGR00665">
    <property type="entry name" value="DnaB"/>
    <property type="match status" value="1"/>
</dbReference>
<dbReference type="GO" id="GO:0043139">
    <property type="term" value="F:5'-3' DNA helicase activity"/>
    <property type="evidence" value="ECO:0007669"/>
    <property type="project" value="UniProtKB-EC"/>
</dbReference>
<keyword evidence="17" id="KW-1185">Reference proteome</keyword>